<comment type="function">
    <text evidence="9">Part of the ABC transporter complex hrt involved in hemin import. Responsible for the translocation of the substrate across the membrane.</text>
</comment>
<evidence type="ECO:0000313" key="13">
    <source>
        <dbReference type="Proteomes" id="UP001165492"/>
    </source>
</evidence>
<dbReference type="PANTHER" id="PTHR43738">
    <property type="entry name" value="ABC TRANSPORTER, MEMBRANE PROTEIN"/>
    <property type="match status" value="1"/>
</dbReference>
<dbReference type="Pfam" id="PF02687">
    <property type="entry name" value="FtsX"/>
    <property type="match status" value="1"/>
</dbReference>
<organism evidence="12 13">
    <name type="scientific">Pelosinus baikalensis</name>
    <dbReference type="NCBI Taxonomy" id="2892015"/>
    <lineage>
        <taxon>Bacteria</taxon>
        <taxon>Bacillati</taxon>
        <taxon>Bacillota</taxon>
        <taxon>Negativicutes</taxon>
        <taxon>Selenomonadales</taxon>
        <taxon>Sporomusaceae</taxon>
        <taxon>Pelosinus</taxon>
    </lineage>
</organism>
<dbReference type="RefSeq" id="WP_229534073.1">
    <property type="nucleotide sequence ID" value="NZ_JAJHJB010000004.1"/>
</dbReference>
<keyword evidence="5" id="KW-1003">Cell membrane</keyword>
<proteinExistence type="inferred from homology"/>
<evidence type="ECO:0000256" key="4">
    <source>
        <dbReference type="ARBA" id="ARBA00016962"/>
    </source>
</evidence>
<dbReference type="InterPro" id="IPR003838">
    <property type="entry name" value="ABC3_permease_C"/>
</dbReference>
<name>A0ABS8HN57_9FIRM</name>
<evidence type="ECO:0000256" key="9">
    <source>
        <dbReference type="ARBA" id="ARBA00024973"/>
    </source>
</evidence>
<protein>
    <recommendedName>
        <fullName evidence="4">Putative hemin transport system permease protein HrtB</fullName>
    </recommendedName>
</protein>
<dbReference type="PANTHER" id="PTHR43738:SF2">
    <property type="entry name" value="ABC TRANSPORTER PERMEASE"/>
    <property type="match status" value="1"/>
</dbReference>
<feature type="transmembrane region" description="Helical" evidence="10">
    <location>
        <begin position="243"/>
        <end position="270"/>
    </location>
</feature>
<evidence type="ECO:0000256" key="1">
    <source>
        <dbReference type="ARBA" id="ARBA00004651"/>
    </source>
</evidence>
<evidence type="ECO:0000256" key="2">
    <source>
        <dbReference type="ARBA" id="ARBA00008697"/>
    </source>
</evidence>
<feature type="domain" description="ABC3 transporter permease C-terminal" evidence="11">
    <location>
        <begin position="248"/>
        <end position="364"/>
    </location>
</feature>
<feature type="transmembrane region" description="Helical" evidence="10">
    <location>
        <begin position="294"/>
        <end position="320"/>
    </location>
</feature>
<evidence type="ECO:0000256" key="7">
    <source>
        <dbReference type="ARBA" id="ARBA00022989"/>
    </source>
</evidence>
<evidence type="ECO:0000256" key="5">
    <source>
        <dbReference type="ARBA" id="ARBA00022475"/>
    </source>
</evidence>
<keyword evidence="8 10" id="KW-0472">Membrane</keyword>
<feature type="transmembrane region" description="Helical" evidence="10">
    <location>
        <begin position="340"/>
        <end position="359"/>
    </location>
</feature>
<dbReference type="InterPro" id="IPR051125">
    <property type="entry name" value="ABC-4/HrtB_transporter"/>
</dbReference>
<sequence>MTKPLSVWKYYRNNQKKVIVVLLVTFLSAFLQSALLVFATTMINFYQATTLEPVATMIIIGSSNQSQENRDRLRRSLDQNQAISEVIPFSTKVTSVYGSDVAYIFLLQSKDIKTVMDYLNLTLINGQLPTPGSSDVVLHWKLAANKGLKIGDHFGRKISQSELLMGEYRLVGLLDGKSVIGFSDLECTEQHFTEDDFANLVIIPKKEQIAQAKNYLADLVQQDDKLYTTIAEEVSYNNVNNSIIMFLNIIYLVITVIVTICVSFLFYIYFYQRRPEFGLLEALGHTRQTIIGKAFLEIAGINLLGFIGGVGVATVCEWALSSFILMERGLPLVLWDQSYIFKLLSTPLFVTFSSLLPVWRMLKKVDAISIIEGEV</sequence>
<keyword evidence="7 10" id="KW-1133">Transmembrane helix</keyword>
<keyword evidence="6 10" id="KW-0812">Transmembrane</keyword>
<evidence type="ECO:0000256" key="6">
    <source>
        <dbReference type="ARBA" id="ARBA00022692"/>
    </source>
</evidence>
<evidence type="ECO:0000313" key="12">
    <source>
        <dbReference type="EMBL" id="MCC5464638.1"/>
    </source>
</evidence>
<evidence type="ECO:0000259" key="11">
    <source>
        <dbReference type="Pfam" id="PF02687"/>
    </source>
</evidence>
<dbReference type="EMBL" id="JAJHJB010000004">
    <property type="protein sequence ID" value="MCC5464638.1"/>
    <property type="molecule type" value="Genomic_DNA"/>
</dbReference>
<evidence type="ECO:0000256" key="3">
    <source>
        <dbReference type="ARBA" id="ARBA00011131"/>
    </source>
</evidence>
<comment type="subcellular location">
    <subcellularLocation>
        <location evidence="1">Cell membrane</location>
        <topology evidence="1">Multi-pass membrane protein</topology>
    </subcellularLocation>
</comment>
<reference evidence="12" key="1">
    <citation type="submission" date="2021-11" db="EMBL/GenBank/DDBJ databases">
        <title>Description of a new species Pelosinus isolated from the bottom sediments of Lake Baikal.</title>
        <authorList>
            <person name="Zakharyuk A."/>
        </authorList>
    </citation>
    <scope>NUCLEOTIDE SEQUENCE</scope>
    <source>
        <strain evidence="12">Bkl1</strain>
    </source>
</reference>
<comment type="similarity">
    <text evidence="2">Belongs to the ABC-4 integral membrane protein family. HrtB subfamily.</text>
</comment>
<gene>
    <name evidence="12" type="ORF">LMF89_04565</name>
</gene>
<comment type="subunit">
    <text evidence="3">The complex is composed of two ATP-binding proteins (HrtA), two transmembrane proteins (HrtB) and a solute-binding protein.</text>
</comment>
<keyword evidence="13" id="KW-1185">Reference proteome</keyword>
<evidence type="ECO:0000256" key="10">
    <source>
        <dbReference type="SAM" id="Phobius"/>
    </source>
</evidence>
<evidence type="ECO:0000256" key="8">
    <source>
        <dbReference type="ARBA" id="ARBA00023136"/>
    </source>
</evidence>
<comment type="caution">
    <text evidence="12">The sequence shown here is derived from an EMBL/GenBank/DDBJ whole genome shotgun (WGS) entry which is preliminary data.</text>
</comment>
<accession>A0ABS8HN57</accession>
<dbReference type="Proteomes" id="UP001165492">
    <property type="component" value="Unassembled WGS sequence"/>
</dbReference>